<gene>
    <name evidence="2" type="ORF">LMG32289_00283</name>
</gene>
<dbReference type="EMBL" id="CAJZAG010000001">
    <property type="protein sequence ID" value="CAG9163952.1"/>
    <property type="molecule type" value="Genomic_DNA"/>
</dbReference>
<accession>A0ABM8W9R7</accession>
<keyword evidence="1" id="KW-0472">Membrane</keyword>
<evidence type="ECO:0000256" key="1">
    <source>
        <dbReference type="SAM" id="Phobius"/>
    </source>
</evidence>
<feature type="transmembrane region" description="Helical" evidence="1">
    <location>
        <begin position="127"/>
        <end position="148"/>
    </location>
</feature>
<protein>
    <submittedName>
        <fullName evidence="2">Uncharacterized protein</fullName>
    </submittedName>
</protein>
<evidence type="ECO:0000313" key="3">
    <source>
        <dbReference type="Proteomes" id="UP000706525"/>
    </source>
</evidence>
<reference evidence="2 3" key="1">
    <citation type="submission" date="2021-08" db="EMBL/GenBank/DDBJ databases">
        <authorList>
            <person name="Peeters C."/>
        </authorList>
    </citation>
    <scope>NUCLEOTIDE SEQUENCE [LARGE SCALE GENOMIC DNA]</scope>
    <source>
        <strain evidence="2 3">LMG 32289</strain>
    </source>
</reference>
<comment type="caution">
    <text evidence="2">The sequence shown here is derived from an EMBL/GenBank/DDBJ whole genome shotgun (WGS) entry which is preliminary data.</text>
</comment>
<evidence type="ECO:0000313" key="2">
    <source>
        <dbReference type="EMBL" id="CAG9163952.1"/>
    </source>
</evidence>
<keyword evidence="1" id="KW-0812">Transmembrane</keyword>
<organism evidence="2 3">
    <name type="scientific">Cupriavidus pampae</name>
    <dbReference type="NCBI Taxonomy" id="659251"/>
    <lineage>
        <taxon>Bacteria</taxon>
        <taxon>Pseudomonadati</taxon>
        <taxon>Pseudomonadota</taxon>
        <taxon>Betaproteobacteria</taxon>
        <taxon>Burkholderiales</taxon>
        <taxon>Burkholderiaceae</taxon>
        <taxon>Cupriavidus</taxon>
    </lineage>
</organism>
<keyword evidence="3" id="KW-1185">Reference proteome</keyword>
<name>A0ABM8W9R7_9BURK</name>
<proteinExistence type="predicted"/>
<dbReference type="Proteomes" id="UP000706525">
    <property type="component" value="Unassembled WGS sequence"/>
</dbReference>
<sequence>MQGRPSESTGPPASMPRQYSPVFPRLVDADDDVVGMVAYTLYKRQKLEWIQAFRATHDGAEPTDREIAERFAAFSGMPSQIEQYRKQAVGMLEAFLQIAETAQPNGQRWKAASARGRSFRHRVVESIVANLVTVLLTAGVTGIAWVLVTGPTHLLRQTIEQILGGG</sequence>
<keyword evidence="1" id="KW-1133">Transmembrane helix</keyword>